<feature type="chain" id="PRO_5012403732" description="Aromatic hydrocarbon degradation protein" evidence="1">
    <location>
        <begin position="21"/>
        <end position="427"/>
    </location>
</feature>
<dbReference type="SUPFAM" id="SSF56935">
    <property type="entry name" value="Porins"/>
    <property type="match status" value="1"/>
</dbReference>
<dbReference type="EMBL" id="NSKE01000003">
    <property type="protein sequence ID" value="PAU94831.1"/>
    <property type="molecule type" value="Genomic_DNA"/>
</dbReference>
<dbReference type="Gene3D" id="2.40.160.60">
    <property type="entry name" value="Outer membrane protein transport protein (OMPP1/FadL/TodX)"/>
    <property type="match status" value="1"/>
</dbReference>
<proteinExistence type="predicted"/>
<protein>
    <recommendedName>
        <fullName evidence="4">Aromatic hydrocarbon degradation protein</fullName>
    </recommendedName>
</protein>
<keyword evidence="3" id="KW-1185">Reference proteome</keyword>
<dbReference type="AlphaFoldDB" id="A0A2A2GB95"/>
<dbReference type="OrthoDB" id="1523839at2"/>
<dbReference type="Proteomes" id="UP000218831">
    <property type="component" value="Unassembled WGS sequence"/>
</dbReference>
<evidence type="ECO:0000256" key="1">
    <source>
        <dbReference type="SAM" id="SignalP"/>
    </source>
</evidence>
<sequence length="427" mass="46024">MKKLALIVTLLVFGTSAAFAQSGDAKAASGSVYSKIGIGYPLATSNSAAQSMGLLGVSFNDTFVGSISNPAHWGNTVYGIGVGEVGVDSYTASDATGSVTNSNFSVGQFQLQLPIIRGELGVSGSFIPVTEAKFRTFEQKTLGVGGEPLDYSVENRGSGGLNRAELGLGWRINSNISVGYATSLYFLSMDDSYVAQFPQSPFRDANFAIETSGHSFGHRVGTSIRLPNILREDDQLGIGATVDLPVELNAERKQTGVIDNGAVNLTKDLQNAEGPIKLPMKISGGVSYRPSNLLMVGLEGLYEGWSGYENDFKPSEDELFVDRYKMGLGIQYFPYVTGSNKFLSSFKYRAGASYDTGHLDIDGQRINTLKFAFGIGIRSPRSNSSIDLSFEYGIRGAQTSNLVKENIWGVRLTLNLAEVMFFRPKLQ</sequence>
<name>A0A2A2GB95_9BACT</name>
<accession>A0A2A2GB95</accession>
<organism evidence="2 3">
    <name type="scientific">Fodinibius salipaludis</name>
    <dbReference type="NCBI Taxonomy" id="2032627"/>
    <lineage>
        <taxon>Bacteria</taxon>
        <taxon>Pseudomonadati</taxon>
        <taxon>Balneolota</taxon>
        <taxon>Balneolia</taxon>
        <taxon>Balneolales</taxon>
        <taxon>Balneolaceae</taxon>
        <taxon>Fodinibius</taxon>
    </lineage>
</organism>
<evidence type="ECO:0008006" key="4">
    <source>
        <dbReference type="Google" id="ProtNLM"/>
    </source>
</evidence>
<reference evidence="2 3" key="1">
    <citation type="submission" date="2017-08" db="EMBL/GenBank/DDBJ databases">
        <title>Aliifodinibius alkalisoli sp. nov., isolated from saline alkaline soil.</title>
        <authorList>
            <person name="Liu D."/>
            <person name="Zhang G."/>
        </authorList>
    </citation>
    <scope>NUCLEOTIDE SEQUENCE [LARGE SCALE GENOMIC DNA]</scope>
    <source>
        <strain evidence="2 3">WN023</strain>
    </source>
</reference>
<comment type="caution">
    <text evidence="2">The sequence shown here is derived from an EMBL/GenBank/DDBJ whole genome shotgun (WGS) entry which is preliminary data.</text>
</comment>
<evidence type="ECO:0000313" key="2">
    <source>
        <dbReference type="EMBL" id="PAU94831.1"/>
    </source>
</evidence>
<feature type="signal peptide" evidence="1">
    <location>
        <begin position="1"/>
        <end position="20"/>
    </location>
</feature>
<evidence type="ECO:0000313" key="3">
    <source>
        <dbReference type="Proteomes" id="UP000218831"/>
    </source>
</evidence>
<gene>
    <name evidence="2" type="ORF">CK503_04995</name>
</gene>
<dbReference type="RefSeq" id="WP_095605698.1">
    <property type="nucleotide sequence ID" value="NZ_NSKE01000003.1"/>
</dbReference>
<keyword evidence="1" id="KW-0732">Signal</keyword>